<evidence type="ECO:0000313" key="3">
    <source>
        <dbReference type="Proteomes" id="UP000027997"/>
    </source>
</evidence>
<dbReference type="Proteomes" id="UP000027997">
    <property type="component" value="Unassembled WGS sequence"/>
</dbReference>
<dbReference type="Gene3D" id="1.20.910.10">
    <property type="entry name" value="Heme oxygenase-like"/>
    <property type="match status" value="1"/>
</dbReference>
<sequence length="269" mass="30538">MFTKDLRPLREQLFNHSLYQKIDSVEKLSVFMEAHVFAVWDFMSLAKRLQLEFTSMQLPWVPVPDARSARFINEIILYEETDKDLHGTPMSHLEMYLAAMREVSADTSKIEQVIYSIKTGVPWQQALVAAEVPEYIQAFVSDTLKVAQYGSLPEVASYFLFGREDAIPEMFSSLLNHWEIPPKSVPSMTYYLERHIDLDGNEHGPAAESLLRQCINGDKTAEKAAVDKAKAAISSRVRFWDGLEEQMDRVTAEEQQGAAKAETIDEGNA</sequence>
<dbReference type="AlphaFoldDB" id="A0A081K5B9"/>
<dbReference type="eggNOG" id="ENOG502Z7VP">
    <property type="taxonomic scope" value="Bacteria"/>
</dbReference>
<dbReference type="InterPro" id="IPR016084">
    <property type="entry name" value="Haem_Oase-like_multi-hlx"/>
</dbReference>
<keyword evidence="3" id="KW-1185">Reference proteome</keyword>
<dbReference type="Pfam" id="PF11251">
    <property type="entry name" value="DUF3050"/>
    <property type="match status" value="1"/>
</dbReference>
<comment type="caution">
    <text evidence="2">The sequence shown here is derived from an EMBL/GenBank/DDBJ whole genome shotgun (WGS) entry which is preliminary data.</text>
</comment>
<name>A0A081K5B9_9GAMM</name>
<proteinExistence type="predicted"/>
<evidence type="ECO:0008006" key="4">
    <source>
        <dbReference type="Google" id="ProtNLM"/>
    </source>
</evidence>
<feature type="region of interest" description="Disordered" evidence="1">
    <location>
        <begin position="249"/>
        <end position="269"/>
    </location>
</feature>
<dbReference type="RefSeq" id="WP_020582592.1">
    <property type="nucleotide sequence ID" value="NZ_JOJP01000001.1"/>
</dbReference>
<dbReference type="EMBL" id="JOJP01000001">
    <property type="protein sequence ID" value="KEI69345.1"/>
    <property type="molecule type" value="Genomic_DNA"/>
</dbReference>
<evidence type="ECO:0000256" key="1">
    <source>
        <dbReference type="SAM" id="MobiDB-lite"/>
    </source>
</evidence>
<evidence type="ECO:0000313" key="2">
    <source>
        <dbReference type="EMBL" id="KEI69345.1"/>
    </source>
</evidence>
<gene>
    <name evidence="2" type="ORF">GV64_00095</name>
</gene>
<dbReference type="InterPro" id="IPR024423">
    <property type="entry name" value="DUF3050"/>
</dbReference>
<reference evidence="2 3" key="1">
    <citation type="submission" date="2014-06" db="EMBL/GenBank/DDBJ databases">
        <title>Whole Genome Sequences of Three Symbiotic Endozoicomonas Bacteria.</title>
        <authorList>
            <person name="Neave M.J."/>
            <person name="Apprill A."/>
            <person name="Voolstra C.R."/>
        </authorList>
    </citation>
    <scope>NUCLEOTIDE SEQUENCE [LARGE SCALE GENOMIC DNA]</scope>
    <source>
        <strain evidence="2 3">DSM 22380</strain>
    </source>
</reference>
<organism evidence="2 3">
    <name type="scientific">Endozoicomonas elysicola</name>
    <dbReference type="NCBI Taxonomy" id="305900"/>
    <lineage>
        <taxon>Bacteria</taxon>
        <taxon>Pseudomonadati</taxon>
        <taxon>Pseudomonadota</taxon>
        <taxon>Gammaproteobacteria</taxon>
        <taxon>Oceanospirillales</taxon>
        <taxon>Endozoicomonadaceae</taxon>
        <taxon>Endozoicomonas</taxon>
    </lineage>
</organism>
<dbReference type="STRING" id="305900.GV64_00095"/>
<protein>
    <recommendedName>
        <fullName evidence="4">Mangotoxin biosynthesis-involved protein MgoB</fullName>
    </recommendedName>
</protein>
<accession>A0A081K5B9</accession>